<dbReference type="AlphaFoldDB" id="A0A8S4SA44"/>
<organism evidence="2 3">
    <name type="scientific">Pararge aegeria aegeria</name>
    <dbReference type="NCBI Taxonomy" id="348720"/>
    <lineage>
        <taxon>Eukaryota</taxon>
        <taxon>Metazoa</taxon>
        <taxon>Ecdysozoa</taxon>
        <taxon>Arthropoda</taxon>
        <taxon>Hexapoda</taxon>
        <taxon>Insecta</taxon>
        <taxon>Pterygota</taxon>
        <taxon>Neoptera</taxon>
        <taxon>Endopterygota</taxon>
        <taxon>Lepidoptera</taxon>
        <taxon>Glossata</taxon>
        <taxon>Ditrysia</taxon>
        <taxon>Papilionoidea</taxon>
        <taxon>Nymphalidae</taxon>
        <taxon>Satyrinae</taxon>
        <taxon>Satyrini</taxon>
        <taxon>Parargina</taxon>
        <taxon>Pararge</taxon>
    </lineage>
</organism>
<dbReference type="Proteomes" id="UP000838756">
    <property type="component" value="Unassembled WGS sequence"/>
</dbReference>
<evidence type="ECO:0000313" key="2">
    <source>
        <dbReference type="EMBL" id="CAH2254010.1"/>
    </source>
</evidence>
<comment type="caution">
    <text evidence="2">The sequence shown here is derived from an EMBL/GenBank/DDBJ whole genome shotgun (WGS) entry which is preliminary data.</text>
</comment>
<sequence>MFKASILWHLVEIDAVSIEDYCRNCWGEYSYSTSRRRDKVTTPLAQVSAMPRQLFGHDQVVTGEQFVADEGVRLRGQELQHRDPDGAQHQRRHQQAQRHQTAVARHERHFH</sequence>
<gene>
    <name evidence="2" type="primary">jg9949</name>
    <name evidence="2" type="ORF">PAEG_LOCUS22601</name>
</gene>
<feature type="region of interest" description="Disordered" evidence="1">
    <location>
        <begin position="79"/>
        <end position="111"/>
    </location>
</feature>
<reference evidence="2" key="1">
    <citation type="submission" date="2022-03" db="EMBL/GenBank/DDBJ databases">
        <authorList>
            <person name="Lindestad O."/>
        </authorList>
    </citation>
    <scope>NUCLEOTIDE SEQUENCE</scope>
</reference>
<keyword evidence="3" id="KW-1185">Reference proteome</keyword>
<dbReference type="EMBL" id="CAKXAJ010026069">
    <property type="protein sequence ID" value="CAH2254010.1"/>
    <property type="molecule type" value="Genomic_DNA"/>
</dbReference>
<evidence type="ECO:0000256" key="1">
    <source>
        <dbReference type="SAM" id="MobiDB-lite"/>
    </source>
</evidence>
<name>A0A8S4SA44_9NEOP</name>
<evidence type="ECO:0000313" key="3">
    <source>
        <dbReference type="Proteomes" id="UP000838756"/>
    </source>
</evidence>
<accession>A0A8S4SA44</accession>
<proteinExistence type="predicted"/>
<feature type="compositionally biased region" description="Basic and acidic residues" evidence="1">
    <location>
        <begin position="79"/>
        <end position="88"/>
    </location>
</feature>
<protein>
    <submittedName>
        <fullName evidence="2">Jg9949 protein</fullName>
    </submittedName>
</protein>